<accession>A0A5B7GEV4</accession>
<dbReference type="Proteomes" id="UP000324222">
    <property type="component" value="Unassembled WGS sequence"/>
</dbReference>
<dbReference type="AlphaFoldDB" id="A0A5B7GEV4"/>
<comment type="caution">
    <text evidence="1">The sequence shown here is derived from an EMBL/GenBank/DDBJ whole genome shotgun (WGS) entry which is preliminary data.</text>
</comment>
<dbReference type="EMBL" id="VSRR010013637">
    <property type="protein sequence ID" value="MPC56029.1"/>
    <property type="molecule type" value="Genomic_DNA"/>
</dbReference>
<name>A0A5B7GEV4_PORTR</name>
<organism evidence="1 2">
    <name type="scientific">Portunus trituberculatus</name>
    <name type="common">Swimming crab</name>
    <name type="synonym">Neptunus trituberculatus</name>
    <dbReference type="NCBI Taxonomy" id="210409"/>
    <lineage>
        <taxon>Eukaryota</taxon>
        <taxon>Metazoa</taxon>
        <taxon>Ecdysozoa</taxon>
        <taxon>Arthropoda</taxon>
        <taxon>Crustacea</taxon>
        <taxon>Multicrustacea</taxon>
        <taxon>Malacostraca</taxon>
        <taxon>Eumalacostraca</taxon>
        <taxon>Eucarida</taxon>
        <taxon>Decapoda</taxon>
        <taxon>Pleocyemata</taxon>
        <taxon>Brachyura</taxon>
        <taxon>Eubrachyura</taxon>
        <taxon>Portunoidea</taxon>
        <taxon>Portunidae</taxon>
        <taxon>Portuninae</taxon>
        <taxon>Portunus</taxon>
    </lineage>
</organism>
<proteinExistence type="predicted"/>
<evidence type="ECO:0000313" key="2">
    <source>
        <dbReference type="Proteomes" id="UP000324222"/>
    </source>
</evidence>
<evidence type="ECO:0000313" key="1">
    <source>
        <dbReference type="EMBL" id="MPC56029.1"/>
    </source>
</evidence>
<protein>
    <submittedName>
        <fullName evidence="1">Uncharacterized protein</fullName>
    </submittedName>
</protein>
<keyword evidence="2" id="KW-1185">Reference proteome</keyword>
<reference evidence="1 2" key="1">
    <citation type="submission" date="2019-05" db="EMBL/GenBank/DDBJ databases">
        <title>Another draft genome of Portunus trituberculatus and its Hox gene families provides insights of decapod evolution.</title>
        <authorList>
            <person name="Jeong J.-H."/>
            <person name="Song I."/>
            <person name="Kim S."/>
            <person name="Choi T."/>
            <person name="Kim D."/>
            <person name="Ryu S."/>
            <person name="Kim W."/>
        </authorList>
    </citation>
    <scope>NUCLEOTIDE SEQUENCE [LARGE SCALE GENOMIC DNA]</scope>
    <source>
        <tissue evidence="1">Muscle</tissue>
    </source>
</reference>
<gene>
    <name evidence="1" type="ORF">E2C01_049979</name>
</gene>
<sequence length="32" mass="3897">MKKNFREVSRHLGLLSREEFNLGTFLLPFLRF</sequence>